<keyword evidence="1" id="KW-0472">Membrane</keyword>
<proteinExistence type="predicted"/>
<keyword evidence="4" id="KW-1185">Reference proteome</keyword>
<feature type="transmembrane region" description="Helical" evidence="1">
    <location>
        <begin position="39"/>
        <end position="58"/>
    </location>
</feature>
<sequence>MALSPAAWARSLPFALFMGFLALRGQWPQQGWLGLDGRWIYALGVLVVGAALALQWRHYEELARAHWPRLRDLLLSVAVGLGVMVLWIHLDQPWMQLGQPSASFVPVGPEGELLWGQIAMRWVGAALLVPVMEELFWRGFLMRWVQQPDFSTLPATQVGLRAVLISTLLFMLAHTLWLAAIVAGLAYALLYRYTGSLWTAVLAHAVTNGVLGAWVVYTRQWQFW</sequence>
<dbReference type="GO" id="GO:0008233">
    <property type="term" value="F:peptidase activity"/>
    <property type="evidence" value="ECO:0007669"/>
    <property type="project" value="UniProtKB-KW"/>
</dbReference>
<accession>A0ABW7FU56</accession>
<dbReference type="Proteomes" id="UP001606099">
    <property type="component" value="Unassembled WGS sequence"/>
</dbReference>
<evidence type="ECO:0000256" key="1">
    <source>
        <dbReference type="SAM" id="Phobius"/>
    </source>
</evidence>
<dbReference type="NCBIfam" id="TIGR03008">
    <property type="entry name" value="pepcterm_CAAX"/>
    <property type="match status" value="1"/>
</dbReference>
<dbReference type="RefSeq" id="WP_394459598.1">
    <property type="nucleotide sequence ID" value="NZ_JBIGHZ010000002.1"/>
</dbReference>
<keyword evidence="1" id="KW-1133">Transmembrane helix</keyword>
<comment type="caution">
    <text evidence="3">The sequence shown here is derived from an EMBL/GenBank/DDBJ whole genome shotgun (WGS) entry which is preliminary data.</text>
</comment>
<feature type="transmembrane region" description="Helical" evidence="1">
    <location>
        <begin position="118"/>
        <end position="137"/>
    </location>
</feature>
<reference evidence="3 4" key="1">
    <citation type="submission" date="2024-08" db="EMBL/GenBank/DDBJ databases">
        <authorList>
            <person name="Lu H."/>
        </authorList>
    </citation>
    <scope>NUCLEOTIDE SEQUENCE [LARGE SCALE GENOMIC DNA]</scope>
    <source>
        <strain evidence="3 4">BYS180W</strain>
    </source>
</reference>
<dbReference type="GO" id="GO:0006508">
    <property type="term" value="P:proteolysis"/>
    <property type="evidence" value="ECO:0007669"/>
    <property type="project" value="UniProtKB-KW"/>
</dbReference>
<dbReference type="PANTHER" id="PTHR43592:SF15">
    <property type="entry name" value="CAAX AMINO TERMINAL PROTEASE FAMILY PROTEIN"/>
    <property type="match status" value="1"/>
</dbReference>
<feature type="transmembrane region" description="Helical" evidence="1">
    <location>
        <begin position="70"/>
        <end position="90"/>
    </location>
</feature>
<protein>
    <submittedName>
        <fullName evidence="3">CAAX prenyl protease-related protein</fullName>
    </submittedName>
</protein>
<name>A0ABW7FU56_9BURK</name>
<evidence type="ECO:0000313" key="3">
    <source>
        <dbReference type="EMBL" id="MFG6447857.1"/>
    </source>
</evidence>
<keyword evidence="1" id="KW-0812">Transmembrane</keyword>
<feature type="transmembrane region" description="Helical" evidence="1">
    <location>
        <begin position="7"/>
        <end position="27"/>
    </location>
</feature>
<keyword evidence="3" id="KW-0645">Protease</keyword>
<feature type="domain" description="CAAX prenyl protease 2/Lysostaphin resistance protein A-like" evidence="2">
    <location>
        <begin position="118"/>
        <end position="209"/>
    </location>
</feature>
<keyword evidence="3" id="KW-0378">Hydrolase</keyword>
<feature type="transmembrane region" description="Helical" evidence="1">
    <location>
        <begin position="158"/>
        <end position="191"/>
    </location>
</feature>
<dbReference type="InterPro" id="IPR003675">
    <property type="entry name" value="Rce1/LyrA-like_dom"/>
</dbReference>
<dbReference type="PANTHER" id="PTHR43592">
    <property type="entry name" value="CAAX AMINO TERMINAL PROTEASE"/>
    <property type="match status" value="1"/>
</dbReference>
<dbReference type="EMBL" id="JBIGHZ010000002">
    <property type="protein sequence ID" value="MFG6447857.1"/>
    <property type="molecule type" value="Genomic_DNA"/>
</dbReference>
<evidence type="ECO:0000313" key="4">
    <source>
        <dbReference type="Proteomes" id="UP001606099"/>
    </source>
</evidence>
<organism evidence="3 4">
    <name type="scientific">Roseateles rivi</name>
    <dbReference type="NCBI Taxonomy" id="3299028"/>
    <lineage>
        <taxon>Bacteria</taxon>
        <taxon>Pseudomonadati</taxon>
        <taxon>Pseudomonadota</taxon>
        <taxon>Betaproteobacteria</taxon>
        <taxon>Burkholderiales</taxon>
        <taxon>Sphaerotilaceae</taxon>
        <taxon>Roseateles</taxon>
    </lineage>
</organism>
<dbReference type="InterPro" id="IPR014346">
    <property type="entry name" value="Prenyl_protease-related"/>
</dbReference>
<evidence type="ECO:0000259" key="2">
    <source>
        <dbReference type="Pfam" id="PF02517"/>
    </source>
</evidence>
<gene>
    <name evidence="3" type="ORF">ACG0Z6_06300</name>
</gene>
<feature type="transmembrane region" description="Helical" evidence="1">
    <location>
        <begin position="197"/>
        <end position="217"/>
    </location>
</feature>
<dbReference type="Pfam" id="PF02517">
    <property type="entry name" value="Rce1-like"/>
    <property type="match status" value="1"/>
</dbReference>